<keyword evidence="2" id="KW-1003">Cell membrane</keyword>
<dbReference type="GO" id="GO:0005886">
    <property type="term" value="C:plasma membrane"/>
    <property type="evidence" value="ECO:0007669"/>
    <property type="project" value="UniProtKB-SubCell"/>
</dbReference>
<evidence type="ECO:0000256" key="3">
    <source>
        <dbReference type="ARBA" id="ARBA00022692"/>
    </source>
</evidence>
<evidence type="ECO:0000259" key="9">
    <source>
        <dbReference type="Pfam" id="PF01618"/>
    </source>
</evidence>
<feature type="signal peptide" evidence="8">
    <location>
        <begin position="1"/>
        <end position="21"/>
    </location>
</feature>
<keyword evidence="6" id="KW-0813">Transport</keyword>
<dbReference type="OrthoDB" id="4045at2"/>
<keyword evidence="6" id="KW-0653">Protein transport</keyword>
<dbReference type="Pfam" id="PF01618">
    <property type="entry name" value="MotA_ExbB"/>
    <property type="match status" value="1"/>
</dbReference>
<evidence type="ECO:0000313" key="10">
    <source>
        <dbReference type="EMBL" id="ELR65437.1"/>
    </source>
</evidence>
<dbReference type="PIRSF" id="PIRSF037714">
    <property type="entry name" value="TolR"/>
    <property type="match status" value="1"/>
</dbReference>
<dbReference type="EMBL" id="AMZO01000018">
    <property type="protein sequence ID" value="ELR65437.1"/>
    <property type="molecule type" value="Genomic_DNA"/>
</dbReference>
<comment type="subcellular location">
    <subcellularLocation>
        <location evidence="1">Cell membrane</location>
        <topology evidence="1">Multi-pass membrane protein</topology>
    </subcellularLocation>
    <subcellularLocation>
        <location evidence="6">Membrane</location>
        <topology evidence="6">Multi-pass membrane protein</topology>
    </subcellularLocation>
</comment>
<evidence type="ECO:0000256" key="5">
    <source>
        <dbReference type="ARBA" id="ARBA00023136"/>
    </source>
</evidence>
<proteinExistence type="inferred from homology"/>
<dbReference type="Proteomes" id="UP000011134">
    <property type="component" value="Unassembled WGS sequence"/>
</dbReference>
<evidence type="ECO:0000256" key="8">
    <source>
        <dbReference type="SAM" id="SignalP"/>
    </source>
</evidence>
<feature type="domain" description="MotA/TolQ/ExbB proton channel" evidence="9">
    <location>
        <begin position="316"/>
        <end position="426"/>
    </location>
</feature>
<dbReference type="InterPro" id="IPR017270">
    <property type="entry name" value="MotA/TolQ/ExbB-rel"/>
</dbReference>
<feature type="chain" id="PRO_5003993130" evidence="8">
    <location>
        <begin position="22"/>
        <end position="444"/>
    </location>
</feature>
<dbReference type="GO" id="GO:0017038">
    <property type="term" value="P:protein import"/>
    <property type="evidence" value="ECO:0007669"/>
    <property type="project" value="TreeGrafter"/>
</dbReference>
<gene>
    <name evidence="10" type="ORF">C942_01051</name>
</gene>
<keyword evidence="8" id="KW-0732">Signal</keyword>
<dbReference type="RefSeq" id="WP_007466206.1">
    <property type="nucleotide sequence ID" value="NZ_AMZO01000018.1"/>
</dbReference>
<keyword evidence="4 7" id="KW-1133">Transmembrane helix</keyword>
<keyword evidence="5 7" id="KW-0472">Membrane</keyword>
<evidence type="ECO:0000256" key="1">
    <source>
        <dbReference type="ARBA" id="ARBA00004651"/>
    </source>
</evidence>
<evidence type="ECO:0000256" key="7">
    <source>
        <dbReference type="SAM" id="Phobius"/>
    </source>
</evidence>
<feature type="transmembrane region" description="Helical" evidence="7">
    <location>
        <begin position="264"/>
        <end position="285"/>
    </location>
</feature>
<protein>
    <submittedName>
        <fullName evidence="10">MotA/TolQ/ExbB proton channel family protein</fullName>
    </submittedName>
</protein>
<keyword evidence="11" id="KW-1185">Reference proteome</keyword>
<reference evidence="10 11" key="1">
    <citation type="submission" date="2012-12" db="EMBL/GenBank/DDBJ databases">
        <title>Genome Assembly of Photobacterium sp. AK15.</title>
        <authorList>
            <person name="Khatri I."/>
            <person name="Vaidya B."/>
            <person name="Srinivas T.N.R."/>
            <person name="Subramanian S."/>
            <person name="Pinnaka A."/>
        </authorList>
    </citation>
    <scope>NUCLEOTIDE SEQUENCE [LARGE SCALE GENOMIC DNA]</scope>
    <source>
        <strain evidence="10 11">AK15</strain>
    </source>
</reference>
<name>L8JDE6_9GAMM</name>
<comment type="similarity">
    <text evidence="6">Belongs to the exbB/tolQ family.</text>
</comment>
<dbReference type="InterPro" id="IPR002898">
    <property type="entry name" value="MotA_ExbB_proton_chnl"/>
</dbReference>
<dbReference type="InterPro" id="IPR050790">
    <property type="entry name" value="ExbB/TolQ_transport"/>
</dbReference>
<organism evidence="10 11">
    <name type="scientific">Photobacterium marinum</name>
    <dbReference type="NCBI Taxonomy" id="1056511"/>
    <lineage>
        <taxon>Bacteria</taxon>
        <taxon>Pseudomonadati</taxon>
        <taxon>Pseudomonadota</taxon>
        <taxon>Gammaproteobacteria</taxon>
        <taxon>Vibrionales</taxon>
        <taxon>Vibrionaceae</taxon>
        <taxon>Photobacterium</taxon>
    </lineage>
</organism>
<accession>L8JDE6</accession>
<keyword evidence="3 7" id="KW-0812">Transmembrane</keyword>
<comment type="caution">
    <text evidence="10">The sequence shown here is derived from an EMBL/GenBank/DDBJ whole genome shotgun (WGS) entry which is preliminary data.</text>
</comment>
<dbReference type="PANTHER" id="PTHR30625:SF11">
    <property type="entry name" value="MOTA_TOLQ_EXBB PROTON CHANNEL DOMAIN-CONTAINING PROTEIN"/>
    <property type="match status" value="1"/>
</dbReference>
<dbReference type="PANTHER" id="PTHR30625">
    <property type="entry name" value="PROTEIN TOLQ"/>
    <property type="match status" value="1"/>
</dbReference>
<dbReference type="PATRIC" id="fig|1056511.3.peg.2544"/>
<evidence type="ECO:0000256" key="6">
    <source>
        <dbReference type="RuleBase" id="RU004057"/>
    </source>
</evidence>
<dbReference type="AlphaFoldDB" id="L8JDE6"/>
<evidence type="ECO:0000256" key="2">
    <source>
        <dbReference type="ARBA" id="ARBA00022475"/>
    </source>
</evidence>
<evidence type="ECO:0000256" key="4">
    <source>
        <dbReference type="ARBA" id="ARBA00022989"/>
    </source>
</evidence>
<feature type="transmembrane region" description="Helical" evidence="7">
    <location>
        <begin position="389"/>
        <end position="410"/>
    </location>
</feature>
<sequence length="444" mass="48041">MKIKTLAIALCLFSLPFAASANPTLLEKTRQEQQIQKTHNAEREAGFKLTEKEVRAKRNALIAERNRLQRETELLSKSFSKNENKLAKLEEQLRLETGSLGELFGVVRQAAKELDTEMAFSVTGADHSNYDAVVNEIVAAKALPSITQLNGLWLGMTEQIQASTELRQVSVPFINGEGHQSVVQAYRLGSMGLIADQGYISWDGKRHVATPYLKQPENGPSVSVMSQLNESGLQAVVVDPSRGVMLEQLANSPELKDRIEHGGVVGKIILGLLAVGAVIALFRGVKLMMIRQQIKAQLKNPTKPGNNPLGRVLNVYSKAQNRSVEALELRLLETIVDEQQGLEKGLSMLKLLAALAPMLGLLGTVTGMIETFQVITQFGNGDPTVMAGGISMALVTTVLGLVSAMPLLLAHNVLSTQADNIRNILEKQGISLVAEQAEKAGSAA</sequence>
<feature type="transmembrane region" description="Helical" evidence="7">
    <location>
        <begin position="351"/>
        <end position="369"/>
    </location>
</feature>
<evidence type="ECO:0000313" key="11">
    <source>
        <dbReference type="Proteomes" id="UP000011134"/>
    </source>
</evidence>